<proteinExistence type="predicted"/>
<organism evidence="2 3">
    <name type="scientific">Streptomyces antimycoticus</name>
    <dbReference type="NCBI Taxonomy" id="68175"/>
    <lineage>
        <taxon>Bacteria</taxon>
        <taxon>Bacillati</taxon>
        <taxon>Actinomycetota</taxon>
        <taxon>Actinomycetes</taxon>
        <taxon>Kitasatosporales</taxon>
        <taxon>Streptomycetaceae</taxon>
        <taxon>Streptomyces</taxon>
        <taxon>Streptomyces violaceusniger group</taxon>
    </lineage>
</organism>
<sequence length="253" mass="27195">MSDALPTASRFGRRDFLTAGLGIAGGVTLWAGGLTGPATAAGAERALWREERSANGWPVTSEVHEHQVEGTEQVTVPLLAGDVATVLLFVARRFNYEIATLDAGEVTGHTMDRAVSARYESNYFSGTAIAIRPVLYPAGSKDGLFPHETVVIRDILADCEGVVRWGGDEKIPKESHFQIDVGPGDERLATVARKFEQWDRTRAPAPERSTRSSLSGSAPRNPWNGASARPEPRPWAGPPAAPGRPRCSARGGW</sequence>
<dbReference type="AlphaFoldDB" id="A0A499UEL8"/>
<feature type="compositionally biased region" description="Low complexity" evidence="1">
    <location>
        <begin position="243"/>
        <end position="253"/>
    </location>
</feature>
<evidence type="ECO:0000313" key="2">
    <source>
        <dbReference type="EMBL" id="BBJ39935.1"/>
    </source>
</evidence>
<dbReference type="PROSITE" id="PS51318">
    <property type="entry name" value="TAT"/>
    <property type="match status" value="1"/>
</dbReference>
<evidence type="ECO:0008006" key="4">
    <source>
        <dbReference type="Google" id="ProtNLM"/>
    </source>
</evidence>
<reference evidence="2 3" key="1">
    <citation type="journal article" date="2020" name="Int. J. Syst. Evol. Microbiol.">
        <title>Reclassification of Streptomyces castelarensis and Streptomyces sporoclivatus as later heterotypic synonyms of Streptomyces antimycoticus.</title>
        <authorList>
            <person name="Komaki H."/>
            <person name="Tamura T."/>
        </authorList>
    </citation>
    <scope>NUCLEOTIDE SEQUENCE [LARGE SCALE GENOMIC DNA]</scope>
    <source>
        <strain evidence="2 3">NBRC 100767</strain>
    </source>
</reference>
<gene>
    <name evidence="2" type="ORF">SSPO_026530</name>
</gene>
<feature type="region of interest" description="Disordered" evidence="1">
    <location>
        <begin position="198"/>
        <end position="253"/>
    </location>
</feature>
<evidence type="ECO:0000313" key="3">
    <source>
        <dbReference type="Proteomes" id="UP000463951"/>
    </source>
</evidence>
<dbReference type="InterPro" id="IPR006311">
    <property type="entry name" value="TAT_signal"/>
</dbReference>
<accession>A0A499UEL8</accession>
<feature type="compositionally biased region" description="Pro residues" evidence="1">
    <location>
        <begin position="233"/>
        <end position="242"/>
    </location>
</feature>
<evidence type="ECO:0000256" key="1">
    <source>
        <dbReference type="SAM" id="MobiDB-lite"/>
    </source>
</evidence>
<dbReference type="Proteomes" id="UP000463951">
    <property type="component" value="Chromosome"/>
</dbReference>
<name>A0A499UEL8_9ACTN</name>
<protein>
    <recommendedName>
        <fullName evidence="4">Peptidase M15C domain-containing protein</fullName>
    </recommendedName>
</protein>
<dbReference type="EMBL" id="AP019620">
    <property type="protein sequence ID" value="BBJ39935.1"/>
    <property type="molecule type" value="Genomic_DNA"/>
</dbReference>